<proteinExistence type="inferred from homology"/>
<accession>A0A381YKT6</accession>
<dbReference type="InterPro" id="IPR053714">
    <property type="entry name" value="Iso_Racemase_Enz_sf"/>
</dbReference>
<organism evidence="2">
    <name type="scientific">marine metagenome</name>
    <dbReference type="NCBI Taxonomy" id="408172"/>
    <lineage>
        <taxon>unclassified sequences</taxon>
        <taxon>metagenomes</taxon>
        <taxon>ecological metagenomes</taxon>
    </lineage>
</organism>
<dbReference type="PANTHER" id="PTHR28047">
    <property type="entry name" value="PROTEIN DCG1"/>
    <property type="match status" value="1"/>
</dbReference>
<gene>
    <name evidence="2" type="ORF">METZ01_LOCUS130498</name>
</gene>
<dbReference type="InterPro" id="IPR052186">
    <property type="entry name" value="Hydantoin_racemase-like"/>
</dbReference>
<sequence length="261" mass="28741">MTYHNGTIRIWYQGFTDPDAHKIYVDKLQSHLNGVAGDGVTVEFHGIVPPANHLHAIEELRCSLRAMANALKAQEDGYDAFVMGHFQEAGIHEIKAMLEIPAMSLGEASMLYSCTLGRKIGLVTIDPVFIPWHEDQIRLAGLSERVIGVRAMNTSPADYMRALADEDAFEDVWKQFQEQARPLLDQGADVLIPAGGLPMLLLSRKAPLTIDGAPVMNGINVLVKMAETAVRLKRIDGLGVSRRSNYSLPPDAALAEFRKIL</sequence>
<dbReference type="Pfam" id="PF01177">
    <property type="entry name" value="Asp_Glu_race"/>
    <property type="match status" value="1"/>
</dbReference>
<dbReference type="AlphaFoldDB" id="A0A381YKT6"/>
<dbReference type="Gene3D" id="3.40.50.12500">
    <property type="match status" value="1"/>
</dbReference>
<comment type="similarity">
    <text evidence="1">Belongs to the HyuE racemase family.</text>
</comment>
<evidence type="ECO:0008006" key="3">
    <source>
        <dbReference type="Google" id="ProtNLM"/>
    </source>
</evidence>
<protein>
    <recommendedName>
        <fullName evidence="3">Asp/Glu/hydantoin racemase</fullName>
    </recommendedName>
</protein>
<evidence type="ECO:0000313" key="2">
    <source>
        <dbReference type="EMBL" id="SVA77644.1"/>
    </source>
</evidence>
<evidence type="ECO:0000256" key="1">
    <source>
        <dbReference type="ARBA" id="ARBA00038414"/>
    </source>
</evidence>
<dbReference type="PANTHER" id="PTHR28047:SF5">
    <property type="entry name" value="PROTEIN DCG1"/>
    <property type="match status" value="1"/>
</dbReference>
<dbReference type="InterPro" id="IPR015942">
    <property type="entry name" value="Asp/Glu/hydantoin_racemase"/>
</dbReference>
<dbReference type="EMBL" id="UINC01018477">
    <property type="protein sequence ID" value="SVA77644.1"/>
    <property type="molecule type" value="Genomic_DNA"/>
</dbReference>
<dbReference type="GO" id="GO:0047661">
    <property type="term" value="F:amino-acid racemase activity"/>
    <property type="evidence" value="ECO:0007669"/>
    <property type="project" value="InterPro"/>
</dbReference>
<name>A0A381YKT6_9ZZZZ</name>
<reference evidence="2" key="1">
    <citation type="submission" date="2018-05" db="EMBL/GenBank/DDBJ databases">
        <authorList>
            <person name="Lanie J.A."/>
            <person name="Ng W.-L."/>
            <person name="Kazmierczak K.M."/>
            <person name="Andrzejewski T.M."/>
            <person name="Davidsen T.M."/>
            <person name="Wayne K.J."/>
            <person name="Tettelin H."/>
            <person name="Glass J.I."/>
            <person name="Rusch D."/>
            <person name="Podicherti R."/>
            <person name="Tsui H.-C.T."/>
            <person name="Winkler M.E."/>
        </authorList>
    </citation>
    <scope>NUCLEOTIDE SEQUENCE</scope>
</reference>